<feature type="transmembrane region" description="Helical" evidence="1">
    <location>
        <begin position="154"/>
        <end position="176"/>
    </location>
</feature>
<feature type="transmembrane region" description="Helical" evidence="1">
    <location>
        <begin position="111"/>
        <end position="134"/>
    </location>
</feature>
<gene>
    <name evidence="2" type="ORF">RI138_18745</name>
</gene>
<organism evidence="2 3">
    <name type="scientific">Streptomyces durocortorensis</name>
    <dbReference type="NCBI Taxonomy" id="2811104"/>
    <lineage>
        <taxon>Bacteria</taxon>
        <taxon>Bacillati</taxon>
        <taxon>Actinomycetota</taxon>
        <taxon>Actinomycetes</taxon>
        <taxon>Kitasatosporales</taxon>
        <taxon>Streptomycetaceae</taxon>
        <taxon>Streptomyces</taxon>
    </lineage>
</organism>
<accession>A0ABY9VYM3</accession>
<name>A0ABY9VYM3_9ACTN</name>
<dbReference type="Proteomes" id="UP001303236">
    <property type="component" value="Chromosome"/>
</dbReference>
<keyword evidence="1" id="KW-0812">Transmembrane</keyword>
<keyword evidence="1" id="KW-1133">Transmembrane helix</keyword>
<dbReference type="EMBL" id="CP134500">
    <property type="protein sequence ID" value="WNF28703.1"/>
    <property type="molecule type" value="Genomic_DNA"/>
</dbReference>
<evidence type="ECO:0000313" key="2">
    <source>
        <dbReference type="EMBL" id="WNF28703.1"/>
    </source>
</evidence>
<reference evidence="2 3" key="1">
    <citation type="submission" date="2023-09" db="EMBL/GenBank/DDBJ databases">
        <title>Genome completion map analysis of the actinomycetes C11-1.</title>
        <authorList>
            <person name="Qin P."/>
            <person name="Guan P."/>
        </authorList>
    </citation>
    <scope>NUCLEOTIDE SEQUENCE [LARGE SCALE GENOMIC DNA]</scope>
    <source>
        <strain evidence="2 3">C11-1</strain>
    </source>
</reference>
<feature type="transmembrane region" description="Helical" evidence="1">
    <location>
        <begin position="33"/>
        <end position="51"/>
    </location>
</feature>
<protein>
    <submittedName>
        <fullName evidence="2">Uncharacterized protein</fullName>
    </submittedName>
</protein>
<keyword evidence="3" id="KW-1185">Reference proteome</keyword>
<keyword evidence="1" id="KW-0472">Membrane</keyword>
<evidence type="ECO:0000313" key="3">
    <source>
        <dbReference type="Proteomes" id="UP001303236"/>
    </source>
</evidence>
<evidence type="ECO:0000256" key="1">
    <source>
        <dbReference type="SAM" id="Phobius"/>
    </source>
</evidence>
<feature type="transmembrane region" description="Helical" evidence="1">
    <location>
        <begin position="71"/>
        <end position="90"/>
    </location>
</feature>
<proteinExistence type="predicted"/>
<sequence length="181" mass="19788">MTTTRQSSPTDFGVHSAGKDLTQRSVPTWAERVAHAIPLVVLPVGIWRLPIGFGYGMGGEPMSPAWFNAPYVIGLTVLTEILALLSFGLVRRWGEVVPHWVPRLGGRRVPPAAAIVPAALGGLLITALGVHWLYEAATVGRAAWPYDEGWDVLAMTMSGLMNLWGPLLLALTYAYYRRRRA</sequence>